<organism evidence="8 9">
    <name type="scientific">Linderina pennispora</name>
    <dbReference type="NCBI Taxonomy" id="61395"/>
    <lineage>
        <taxon>Eukaryota</taxon>
        <taxon>Fungi</taxon>
        <taxon>Fungi incertae sedis</taxon>
        <taxon>Zoopagomycota</taxon>
        <taxon>Kickxellomycotina</taxon>
        <taxon>Kickxellomycetes</taxon>
        <taxon>Kickxellales</taxon>
        <taxon>Kickxellaceae</taxon>
        <taxon>Linderina</taxon>
    </lineage>
</organism>
<dbReference type="PIRSF" id="PIRSF037350">
    <property type="entry name" value="Mtase_ZK1128_prd"/>
    <property type="match status" value="1"/>
</dbReference>
<dbReference type="InterPro" id="IPR029063">
    <property type="entry name" value="SAM-dependent_MTases_sf"/>
</dbReference>
<protein>
    <recommendedName>
        <fullName evidence="5">U6 small nuclear RNA (adenine-(43)-N(6))-methyltransferase</fullName>
        <ecNumber evidence="5">2.1.1.-</ecNumber>
    </recommendedName>
</protein>
<evidence type="ECO:0000256" key="2">
    <source>
        <dbReference type="ARBA" id="ARBA00022603"/>
    </source>
</evidence>
<sequence length="422" mass="47944">MKREASHDTDGERPKKRAHVKDTSDTMLPPHVDYQILSTQYPDLKQYLRANTNTGRLNVLDFGSPDAVRTLNKAMLKVYFDLDIQLPENSLCPSVPNRYGYVKWLADTFTDEFGDTEVVGLDIGTGASCIYPLLGARAIKNSKFIGSDINQESIEVANDNIKRNCLLSRIQTYLNTARTRKIPLDAAGFPYKTLSFCMCNPPFYANEKERTRLENMKGEAPILSTSGKDDEFYTDGGELAFVIGLVDESLVFRNRVRWYTTMVGRKSTLVELRKRLRSEKGVVRIKEHKITLGKTTRQFIAWSFDRSPLRQLTIPRNLQSAMQWTLDTSKDLGISVQLVGELRVELSATRVTWSRKARRQAKLQASSSEDVPRDLILEATATMNEVDGNWTRIDLLASTSHDLACFETLYTHLLRRISELSQ</sequence>
<dbReference type="Pfam" id="PF05971">
    <property type="entry name" value="Methyltransf_10"/>
    <property type="match status" value="1"/>
</dbReference>
<dbReference type="Gene3D" id="3.40.50.150">
    <property type="entry name" value="Vaccinia Virus protein VP39"/>
    <property type="match status" value="1"/>
</dbReference>
<evidence type="ECO:0000313" key="9">
    <source>
        <dbReference type="Proteomes" id="UP000193922"/>
    </source>
</evidence>
<dbReference type="OrthoDB" id="514248at2759"/>
<dbReference type="RefSeq" id="XP_040739737.1">
    <property type="nucleotide sequence ID" value="XM_040888826.1"/>
</dbReference>
<dbReference type="PANTHER" id="PTHR13393:SF0">
    <property type="entry name" value="RNA N6-ADENOSINE-METHYLTRANSFERASE METTL16"/>
    <property type="match status" value="1"/>
</dbReference>
<evidence type="ECO:0000256" key="3">
    <source>
        <dbReference type="ARBA" id="ARBA00022679"/>
    </source>
</evidence>
<dbReference type="GO" id="GO:0008168">
    <property type="term" value="F:methyltransferase activity"/>
    <property type="evidence" value="ECO:0007669"/>
    <property type="project" value="UniProtKB-UniRule"/>
</dbReference>
<feature type="region of interest" description="Disordered" evidence="7">
    <location>
        <begin position="1"/>
        <end position="27"/>
    </location>
</feature>
<comment type="caution">
    <text evidence="8">The sequence shown here is derived from an EMBL/GenBank/DDBJ whole genome shotgun (WGS) entry which is preliminary data.</text>
</comment>
<evidence type="ECO:0000256" key="1">
    <source>
        <dbReference type="ARBA" id="ARBA00005878"/>
    </source>
</evidence>
<name>A0A1Y1VXT7_9FUNG</name>
<dbReference type="PANTHER" id="PTHR13393">
    <property type="entry name" value="SAM-DEPENDENT METHYLTRANSFERASE"/>
    <property type="match status" value="1"/>
</dbReference>
<keyword evidence="4 6" id="KW-0949">S-adenosyl-L-methionine</keyword>
<reference evidence="8 9" key="1">
    <citation type="submission" date="2016-07" db="EMBL/GenBank/DDBJ databases">
        <title>Pervasive Adenine N6-methylation of Active Genes in Fungi.</title>
        <authorList>
            <consortium name="DOE Joint Genome Institute"/>
            <person name="Mondo S.J."/>
            <person name="Dannebaum R.O."/>
            <person name="Kuo R.C."/>
            <person name="Labutti K."/>
            <person name="Haridas S."/>
            <person name="Kuo A."/>
            <person name="Salamov A."/>
            <person name="Ahrendt S.R."/>
            <person name="Lipzen A."/>
            <person name="Sullivan W."/>
            <person name="Andreopoulos W.B."/>
            <person name="Clum A."/>
            <person name="Lindquist E."/>
            <person name="Daum C."/>
            <person name="Ramamoorthy G.K."/>
            <person name="Gryganskyi A."/>
            <person name="Culley D."/>
            <person name="Magnuson J.K."/>
            <person name="James T.Y."/>
            <person name="O'Malley M.A."/>
            <person name="Stajich J.E."/>
            <person name="Spatafora J.W."/>
            <person name="Visel A."/>
            <person name="Grigoriev I.V."/>
        </authorList>
    </citation>
    <scope>NUCLEOTIDE SEQUENCE [LARGE SCALE GENOMIC DNA]</scope>
    <source>
        <strain evidence="8 9">ATCC 12442</strain>
    </source>
</reference>
<dbReference type="AlphaFoldDB" id="A0A1Y1VXT7"/>
<dbReference type="GeneID" id="63805474"/>
<keyword evidence="2 5" id="KW-0489">Methyltransferase</keyword>
<evidence type="ECO:0000256" key="5">
    <source>
        <dbReference type="PIRNR" id="PIRNR037350"/>
    </source>
</evidence>
<dbReference type="EC" id="2.1.1.-" evidence="5"/>
<keyword evidence="3 5" id="KW-0808">Transferase</keyword>
<keyword evidence="9" id="KW-1185">Reference proteome</keyword>
<feature type="binding site" evidence="6">
    <location>
        <position position="200"/>
    </location>
    <ligand>
        <name>S-adenosyl-L-methionine</name>
        <dbReference type="ChEBI" id="CHEBI:59789"/>
    </ligand>
</feature>
<dbReference type="EMBL" id="MCFD01000024">
    <property type="protein sequence ID" value="ORX65614.1"/>
    <property type="molecule type" value="Genomic_DNA"/>
</dbReference>
<feature type="binding site" evidence="6">
    <location>
        <position position="124"/>
    </location>
    <ligand>
        <name>S-adenosyl-L-methionine</name>
        <dbReference type="ChEBI" id="CHEBI:59789"/>
    </ligand>
</feature>
<evidence type="ECO:0000256" key="4">
    <source>
        <dbReference type="ARBA" id="ARBA00022691"/>
    </source>
</evidence>
<gene>
    <name evidence="8" type="ORF">DL89DRAFT_270797</name>
</gene>
<dbReference type="SUPFAM" id="SSF53335">
    <property type="entry name" value="S-adenosyl-L-methionine-dependent methyltransferases"/>
    <property type="match status" value="1"/>
</dbReference>
<comment type="similarity">
    <text evidence="1 5">Belongs to the methyltransferase superfamily. METTL16/RlmF family.</text>
</comment>
<dbReference type="InterPro" id="IPR010286">
    <property type="entry name" value="METTL16/RlmF"/>
</dbReference>
<evidence type="ECO:0000256" key="6">
    <source>
        <dbReference type="PIRSR" id="PIRSR037350-1"/>
    </source>
</evidence>
<evidence type="ECO:0000256" key="7">
    <source>
        <dbReference type="SAM" id="MobiDB-lite"/>
    </source>
</evidence>
<dbReference type="InterPro" id="IPR017182">
    <property type="entry name" value="METTL16/PsiM"/>
</dbReference>
<dbReference type="GO" id="GO:0070475">
    <property type="term" value="P:rRNA base methylation"/>
    <property type="evidence" value="ECO:0007669"/>
    <property type="project" value="TreeGrafter"/>
</dbReference>
<feature type="binding site" evidence="6">
    <location>
        <position position="148"/>
    </location>
    <ligand>
        <name>S-adenosyl-L-methionine</name>
        <dbReference type="ChEBI" id="CHEBI:59789"/>
    </ligand>
</feature>
<proteinExistence type="inferred from homology"/>
<accession>A0A1Y1VXT7</accession>
<evidence type="ECO:0000313" key="8">
    <source>
        <dbReference type="EMBL" id="ORX65614.1"/>
    </source>
</evidence>
<feature type="binding site" evidence="6">
    <location>
        <position position="98"/>
    </location>
    <ligand>
        <name>S-adenosyl-L-methionine</name>
        <dbReference type="ChEBI" id="CHEBI:59789"/>
    </ligand>
</feature>
<dbReference type="Proteomes" id="UP000193922">
    <property type="component" value="Unassembled WGS sequence"/>
</dbReference>
<feature type="compositionally biased region" description="Basic and acidic residues" evidence="7">
    <location>
        <begin position="1"/>
        <end position="13"/>
    </location>
</feature>